<evidence type="ECO:0000256" key="1">
    <source>
        <dbReference type="SAM" id="MobiDB-lite"/>
    </source>
</evidence>
<feature type="compositionally biased region" description="Basic and acidic residues" evidence="1">
    <location>
        <begin position="58"/>
        <end position="72"/>
    </location>
</feature>
<dbReference type="VEuPathDB" id="FungiDB:MSYG_3663"/>
<keyword evidence="3" id="KW-1185">Reference proteome</keyword>
<feature type="region of interest" description="Disordered" evidence="1">
    <location>
        <begin position="33"/>
        <end position="167"/>
    </location>
</feature>
<feature type="compositionally biased region" description="Polar residues" evidence="1">
    <location>
        <begin position="40"/>
        <end position="52"/>
    </location>
</feature>
<feature type="region of interest" description="Disordered" evidence="1">
    <location>
        <begin position="198"/>
        <end position="337"/>
    </location>
</feature>
<sequence>MSGELPASTEYVEATSSDTALASSYQAALPLSDPAADTYSLPSGSLYTQTEEQAQETRSVEEYLRRLAEKEKRQRRKRVEHAPLQPAGGTSLVRKFSASLARVPSLRARHTPQRASPHGGSYEMTQSSYARDAALPTTQYRPVSDESEDSQFMSVPPAADTRPDLQDMTPLEPVAYVRSMDFSSTSLDDLSMLSDARKFDDAPAESPITPVDPTGAMSESAPPRAMARLRSRDFPSVTVGRASSLQRRQQAARVPPSSMPRSAARHGHTIESIPESESADVALAGGPAFHGEADPPALEPAKQGSLAELPDLSTGYPRLAPMSRAGRDEPPADPQPWYWSDLLLTCGLCLSNNDDEEQAARTNPME</sequence>
<proteinExistence type="predicted"/>
<dbReference type="AlphaFoldDB" id="A0A1M8AAE4"/>
<organism evidence="2 3">
    <name type="scientific">Malassezia sympodialis (strain ATCC 42132)</name>
    <name type="common">Atopic eczema-associated yeast</name>
    <dbReference type="NCBI Taxonomy" id="1230383"/>
    <lineage>
        <taxon>Eukaryota</taxon>
        <taxon>Fungi</taxon>
        <taxon>Dikarya</taxon>
        <taxon>Basidiomycota</taxon>
        <taxon>Ustilaginomycotina</taxon>
        <taxon>Malasseziomycetes</taxon>
        <taxon>Malasseziales</taxon>
        <taxon>Malasseziaceae</taxon>
        <taxon>Malassezia</taxon>
    </lineage>
</organism>
<dbReference type="Proteomes" id="UP000186303">
    <property type="component" value="Chromosome 6"/>
</dbReference>
<dbReference type="EMBL" id="LT671826">
    <property type="protein sequence ID" value="SHO79313.1"/>
    <property type="molecule type" value="Genomic_DNA"/>
</dbReference>
<name>A0A1M8AAE4_MALS4</name>
<accession>A0A1M8AAE4</accession>
<evidence type="ECO:0000313" key="2">
    <source>
        <dbReference type="EMBL" id="SHO79313.1"/>
    </source>
</evidence>
<gene>
    <name evidence="2" type="ORF">MSYG_3663</name>
</gene>
<reference evidence="3" key="1">
    <citation type="journal article" date="2017" name="Nucleic Acids Res.">
        <title>Proteogenomics produces comprehensive and highly accurate protein-coding gene annotation in a complete genome assembly of Malassezia sympodialis.</title>
        <authorList>
            <person name="Zhu Y."/>
            <person name="Engstroem P.G."/>
            <person name="Tellgren-Roth C."/>
            <person name="Baudo C.D."/>
            <person name="Kennell J.C."/>
            <person name="Sun S."/>
            <person name="Billmyre R.B."/>
            <person name="Schroeder M.S."/>
            <person name="Andersson A."/>
            <person name="Holm T."/>
            <person name="Sigurgeirsson B."/>
            <person name="Wu G."/>
            <person name="Sankaranarayanan S.R."/>
            <person name="Siddharthan R."/>
            <person name="Sanyal K."/>
            <person name="Lundeberg J."/>
            <person name="Nystedt B."/>
            <person name="Boekhout T."/>
            <person name="Dawson T.L. Jr."/>
            <person name="Heitman J."/>
            <person name="Scheynius A."/>
            <person name="Lehtioe J."/>
        </authorList>
    </citation>
    <scope>NUCLEOTIDE SEQUENCE [LARGE SCALE GENOMIC DNA]</scope>
    <source>
        <strain evidence="3">ATCC 42132</strain>
    </source>
</reference>
<dbReference type="OMA" id="HGHTIES"/>
<evidence type="ECO:0000313" key="3">
    <source>
        <dbReference type="Proteomes" id="UP000186303"/>
    </source>
</evidence>
<protein>
    <submittedName>
        <fullName evidence="2">Uncharacterized protein</fullName>
    </submittedName>
</protein>
<dbReference type="OrthoDB" id="3358973at2759"/>